<evidence type="ECO:0000313" key="5">
    <source>
        <dbReference type="Proteomes" id="UP001597557"/>
    </source>
</evidence>
<keyword evidence="2" id="KW-0812">Transmembrane</keyword>
<dbReference type="InterPro" id="IPR051610">
    <property type="entry name" value="GPI/OXD"/>
</dbReference>
<name>A0ABW5YBI8_9SPHI</name>
<protein>
    <submittedName>
        <fullName evidence="4">Cupin domain-containing protein</fullName>
    </submittedName>
</protein>
<feature type="domain" description="Cupin type-2" evidence="3">
    <location>
        <begin position="77"/>
        <end position="142"/>
    </location>
</feature>
<dbReference type="PANTHER" id="PTHR35848:SF6">
    <property type="entry name" value="CUPIN TYPE-2 DOMAIN-CONTAINING PROTEIN"/>
    <property type="match status" value="1"/>
</dbReference>
<reference evidence="5" key="1">
    <citation type="journal article" date="2019" name="Int. J. Syst. Evol. Microbiol.">
        <title>The Global Catalogue of Microorganisms (GCM) 10K type strain sequencing project: providing services to taxonomists for standard genome sequencing and annotation.</title>
        <authorList>
            <consortium name="The Broad Institute Genomics Platform"/>
            <consortium name="The Broad Institute Genome Sequencing Center for Infectious Disease"/>
            <person name="Wu L."/>
            <person name="Ma J."/>
        </authorList>
    </citation>
    <scope>NUCLEOTIDE SEQUENCE [LARGE SCALE GENOMIC DNA]</scope>
    <source>
        <strain evidence="5">KCTC 22437</strain>
    </source>
</reference>
<dbReference type="EMBL" id="JBHUPD010000002">
    <property type="protein sequence ID" value="MFD2872345.1"/>
    <property type="molecule type" value="Genomic_DNA"/>
</dbReference>
<keyword evidence="5" id="KW-1185">Reference proteome</keyword>
<evidence type="ECO:0000313" key="4">
    <source>
        <dbReference type="EMBL" id="MFD2872345.1"/>
    </source>
</evidence>
<proteinExistence type="predicted"/>
<dbReference type="InterPro" id="IPR011051">
    <property type="entry name" value="RmlC_Cupin_sf"/>
</dbReference>
<evidence type="ECO:0000256" key="1">
    <source>
        <dbReference type="ARBA" id="ARBA00022723"/>
    </source>
</evidence>
<keyword evidence="1" id="KW-0479">Metal-binding</keyword>
<keyword evidence="2" id="KW-1133">Transmembrane helix</keyword>
<feature type="transmembrane region" description="Helical" evidence="2">
    <location>
        <begin position="6"/>
        <end position="27"/>
    </location>
</feature>
<dbReference type="RefSeq" id="WP_377183927.1">
    <property type="nucleotide sequence ID" value="NZ_JBHUPD010000002.1"/>
</dbReference>
<keyword evidence="2" id="KW-0472">Membrane</keyword>
<evidence type="ECO:0000256" key="2">
    <source>
        <dbReference type="SAM" id="Phobius"/>
    </source>
</evidence>
<evidence type="ECO:0000259" key="3">
    <source>
        <dbReference type="Pfam" id="PF07883"/>
    </source>
</evidence>
<gene>
    <name evidence="4" type="ORF">ACFS5N_07705</name>
</gene>
<dbReference type="Pfam" id="PF07883">
    <property type="entry name" value="Cupin_2"/>
    <property type="match status" value="1"/>
</dbReference>
<dbReference type="PANTHER" id="PTHR35848">
    <property type="entry name" value="OXALATE-BINDING PROTEIN"/>
    <property type="match status" value="1"/>
</dbReference>
<dbReference type="InterPro" id="IPR014710">
    <property type="entry name" value="RmlC-like_jellyroll"/>
</dbReference>
<sequence length="145" mass="16134">MKLNFHLPTFLITIIAFSLLTLAAFTFKQQDNGYILDHEKDIATEDVGPHNGGGKSTAYPFFKSFKGNKVTFRKRILHPGSSIGYHLQEEQEIYYILNGNGELQMNGKTIPVITGDAILTLPGSHHGIKPAGNEDLTMLIVYENK</sequence>
<comment type="caution">
    <text evidence="4">The sequence shown here is derived from an EMBL/GenBank/DDBJ whole genome shotgun (WGS) entry which is preliminary data.</text>
</comment>
<accession>A0ABW5YBI8</accession>
<dbReference type="InterPro" id="IPR013096">
    <property type="entry name" value="Cupin_2"/>
</dbReference>
<organism evidence="4 5">
    <name type="scientific">Mucilaginibacter ximonensis</name>
    <dbReference type="NCBI Taxonomy" id="538021"/>
    <lineage>
        <taxon>Bacteria</taxon>
        <taxon>Pseudomonadati</taxon>
        <taxon>Bacteroidota</taxon>
        <taxon>Sphingobacteriia</taxon>
        <taxon>Sphingobacteriales</taxon>
        <taxon>Sphingobacteriaceae</taxon>
        <taxon>Mucilaginibacter</taxon>
    </lineage>
</organism>
<dbReference type="SUPFAM" id="SSF51182">
    <property type="entry name" value="RmlC-like cupins"/>
    <property type="match status" value="1"/>
</dbReference>
<dbReference type="Proteomes" id="UP001597557">
    <property type="component" value="Unassembled WGS sequence"/>
</dbReference>
<dbReference type="Gene3D" id="2.60.120.10">
    <property type="entry name" value="Jelly Rolls"/>
    <property type="match status" value="1"/>
</dbReference>